<dbReference type="EMBL" id="SNRY01008838">
    <property type="protein sequence ID" value="KAA6307899.1"/>
    <property type="molecule type" value="Genomic_DNA"/>
</dbReference>
<comment type="caution">
    <text evidence="1">The sequence shown here is derived from an EMBL/GenBank/DDBJ whole genome shotgun (WGS) entry which is preliminary data.</text>
</comment>
<organism evidence="1">
    <name type="scientific">termite gut metagenome</name>
    <dbReference type="NCBI Taxonomy" id="433724"/>
    <lineage>
        <taxon>unclassified sequences</taxon>
        <taxon>metagenomes</taxon>
        <taxon>organismal metagenomes</taxon>
    </lineage>
</organism>
<gene>
    <name evidence="1" type="ORF">EZS27_040426</name>
</gene>
<dbReference type="AlphaFoldDB" id="A0A5J4PH65"/>
<accession>A0A5J4PH65</accession>
<reference evidence="1" key="1">
    <citation type="submission" date="2019-03" db="EMBL/GenBank/DDBJ databases">
        <title>Single cell metagenomics reveals metabolic interactions within the superorganism composed of flagellate Streblomastix strix and complex community of Bacteroidetes bacteria on its surface.</title>
        <authorList>
            <person name="Treitli S.C."/>
            <person name="Kolisko M."/>
            <person name="Husnik F."/>
            <person name="Keeling P."/>
            <person name="Hampl V."/>
        </authorList>
    </citation>
    <scope>NUCLEOTIDE SEQUENCE</scope>
    <source>
        <strain evidence="1">STM</strain>
    </source>
</reference>
<feature type="non-terminal residue" evidence="1">
    <location>
        <position position="1"/>
    </location>
</feature>
<sequence>EDSYEAEDGYMEEEPFYGTITLAELSDTDKEDMYAPIYEAIDEFILYTGYIPEKKHKQKIIEALCSEPILKMGNNYSPMRG</sequence>
<proteinExistence type="predicted"/>
<protein>
    <submittedName>
        <fullName evidence="1">Uncharacterized protein</fullName>
    </submittedName>
</protein>
<name>A0A5J4PH65_9ZZZZ</name>
<evidence type="ECO:0000313" key="1">
    <source>
        <dbReference type="EMBL" id="KAA6307899.1"/>
    </source>
</evidence>